<accession>A0A4Y2BUP0</accession>
<feature type="region of interest" description="Disordered" evidence="1">
    <location>
        <begin position="63"/>
        <end position="94"/>
    </location>
</feature>
<dbReference type="AlphaFoldDB" id="A0A4Y2BUP0"/>
<dbReference type="Proteomes" id="UP000499080">
    <property type="component" value="Unassembled WGS sequence"/>
</dbReference>
<protein>
    <submittedName>
        <fullName evidence="2">Uncharacterized protein</fullName>
    </submittedName>
</protein>
<comment type="caution">
    <text evidence="2">The sequence shown here is derived from an EMBL/GenBank/DDBJ whole genome shotgun (WGS) entry which is preliminary data.</text>
</comment>
<proteinExistence type="predicted"/>
<gene>
    <name evidence="2" type="ORF">AVEN_24853_1</name>
</gene>
<sequence>MLEIIKNTSQRKGRIGRNAISLQSPVPNECESYSSVEKKTSKRCKSSTGKYLAGPLSIQWPARKHVQTSLEGDTGDSDNMKMDDNVATSPDEYVSRTTEYRRVVNRCRPNHQWRVHNSIPTLEDLTHVPITLT</sequence>
<dbReference type="EMBL" id="BGPR01000113">
    <property type="protein sequence ID" value="GBL95653.1"/>
    <property type="molecule type" value="Genomic_DNA"/>
</dbReference>
<reference evidence="2 3" key="1">
    <citation type="journal article" date="2019" name="Sci. Rep.">
        <title>Orb-weaving spider Araneus ventricosus genome elucidates the spidroin gene catalogue.</title>
        <authorList>
            <person name="Kono N."/>
            <person name="Nakamura H."/>
            <person name="Ohtoshi R."/>
            <person name="Moran D.A.P."/>
            <person name="Shinohara A."/>
            <person name="Yoshida Y."/>
            <person name="Fujiwara M."/>
            <person name="Mori M."/>
            <person name="Tomita M."/>
            <person name="Arakawa K."/>
        </authorList>
    </citation>
    <scope>NUCLEOTIDE SEQUENCE [LARGE SCALE GENOMIC DNA]</scope>
</reference>
<name>A0A4Y2BUP0_ARAVE</name>
<evidence type="ECO:0000313" key="2">
    <source>
        <dbReference type="EMBL" id="GBL95653.1"/>
    </source>
</evidence>
<evidence type="ECO:0000256" key="1">
    <source>
        <dbReference type="SAM" id="MobiDB-lite"/>
    </source>
</evidence>
<keyword evidence="3" id="KW-1185">Reference proteome</keyword>
<evidence type="ECO:0000313" key="3">
    <source>
        <dbReference type="Proteomes" id="UP000499080"/>
    </source>
</evidence>
<organism evidence="2 3">
    <name type="scientific">Araneus ventricosus</name>
    <name type="common">Orbweaver spider</name>
    <name type="synonym">Epeira ventricosa</name>
    <dbReference type="NCBI Taxonomy" id="182803"/>
    <lineage>
        <taxon>Eukaryota</taxon>
        <taxon>Metazoa</taxon>
        <taxon>Ecdysozoa</taxon>
        <taxon>Arthropoda</taxon>
        <taxon>Chelicerata</taxon>
        <taxon>Arachnida</taxon>
        <taxon>Araneae</taxon>
        <taxon>Araneomorphae</taxon>
        <taxon>Entelegynae</taxon>
        <taxon>Araneoidea</taxon>
        <taxon>Araneidae</taxon>
        <taxon>Araneus</taxon>
    </lineage>
</organism>